<evidence type="ECO:0000313" key="2">
    <source>
        <dbReference type="Proteomes" id="UP001500748"/>
    </source>
</evidence>
<proteinExistence type="predicted"/>
<keyword evidence="2" id="KW-1185">Reference proteome</keyword>
<name>A0ABP7G6P0_9FLAO</name>
<dbReference type="EMBL" id="BAABDU010000002">
    <property type="protein sequence ID" value="GAA3756562.1"/>
    <property type="molecule type" value="Genomic_DNA"/>
</dbReference>
<organism evidence="1 2">
    <name type="scientific">Flavobacterium ginsengiterrae</name>
    <dbReference type="NCBI Taxonomy" id="871695"/>
    <lineage>
        <taxon>Bacteria</taxon>
        <taxon>Pseudomonadati</taxon>
        <taxon>Bacteroidota</taxon>
        <taxon>Flavobacteriia</taxon>
        <taxon>Flavobacteriales</taxon>
        <taxon>Flavobacteriaceae</taxon>
        <taxon>Flavobacterium</taxon>
    </lineage>
</organism>
<sequence length="78" mass="9260">MYSIITALLIIKKRKEKNLFFCCIQINTRELDILILQNKVEKFCPLHSVYFLLNYSVRRVAYGFDYPVNIDSLKLTNI</sequence>
<accession>A0ABP7G6P0</accession>
<gene>
    <name evidence="1" type="ORF">GCM10022423_03450</name>
</gene>
<evidence type="ECO:0000313" key="1">
    <source>
        <dbReference type="EMBL" id="GAA3756562.1"/>
    </source>
</evidence>
<reference evidence="2" key="1">
    <citation type="journal article" date="2019" name="Int. J. Syst. Evol. Microbiol.">
        <title>The Global Catalogue of Microorganisms (GCM) 10K type strain sequencing project: providing services to taxonomists for standard genome sequencing and annotation.</title>
        <authorList>
            <consortium name="The Broad Institute Genomics Platform"/>
            <consortium name="The Broad Institute Genome Sequencing Center for Infectious Disease"/>
            <person name="Wu L."/>
            <person name="Ma J."/>
        </authorList>
    </citation>
    <scope>NUCLEOTIDE SEQUENCE [LARGE SCALE GENOMIC DNA]</scope>
    <source>
        <strain evidence="2">JCM 17337</strain>
    </source>
</reference>
<dbReference type="Proteomes" id="UP001500748">
    <property type="component" value="Unassembled WGS sequence"/>
</dbReference>
<protein>
    <submittedName>
        <fullName evidence="1">Uncharacterized protein</fullName>
    </submittedName>
</protein>
<comment type="caution">
    <text evidence="1">The sequence shown here is derived from an EMBL/GenBank/DDBJ whole genome shotgun (WGS) entry which is preliminary data.</text>
</comment>